<proteinExistence type="predicted"/>
<feature type="compositionally biased region" description="Basic and acidic residues" evidence="1">
    <location>
        <begin position="71"/>
        <end position="80"/>
    </location>
</feature>
<feature type="compositionally biased region" description="Basic and acidic residues" evidence="1">
    <location>
        <begin position="104"/>
        <end position="116"/>
    </location>
</feature>
<evidence type="ECO:0000256" key="2">
    <source>
        <dbReference type="SAM" id="Phobius"/>
    </source>
</evidence>
<protein>
    <submittedName>
        <fullName evidence="3">Uncharacterized protein</fullName>
    </submittedName>
</protein>
<feature type="compositionally biased region" description="Basic residues" evidence="1">
    <location>
        <begin position="225"/>
        <end position="234"/>
    </location>
</feature>
<accession>A0A8J2VCD0</accession>
<name>A0A8J2VCD0_9BACL</name>
<comment type="caution">
    <text evidence="3">The sequence shown here is derived from an EMBL/GenBank/DDBJ whole genome shotgun (WGS) entry which is preliminary data.</text>
</comment>
<keyword evidence="2" id="KW-1133">Transmembrane helix</keyword>
<reference evidence="3" key="2">
    <citation type="submission" date="2020-09" db="EMBL/GenBank/DDBJ databases">
        <authorList>
            <person name="Sun Q."/>
            <person name="Zhou Y."/>
        </authorList>
    </citation>
    <scope>NUCLEOTIDE SEQUENCE</scope>
    <source>
        <strain evidence="3">CGMCC 1.15179</strain>
    </source>
</reference>
<keyword evidence="2" id="KW-0812">Transmembrane</keyword>
<keyword evidence="2" id="KW-0472">Membrane</keyword>
<dbReference type="RefSeq" id="WP_188646081.1">
    <property type="nucleotide sequence ID" value="NZ_BMHQ01000001.1"/>
</dbReference>
<feature type="compositionally biased region" description="Basic and acidic residues" evidence="1">
    <location>
        <begin position="40"/>
        <end position="58"/>
    </location>
</feature>
<gene>
    <name evidence="3" type="ORF">GCM10011571_02220</name>
</gene>
<feature type="compositionally biased region" description="Basic and acidic residues" evidence="1">
    <location>
        <begin position="151"/>
        <end position="164"/>
    </location>
</feature>
<dbReference type="AlphaFoldDB" id="A0A8J2VCD0"/>
<feature type="region of interest" description="Disordered" evidence="1">
    <location>
        <begin position="40"/>
        <end position="234"/>
    </location>
</feature>
<sequence length="234" mass="26055">MSAMVWAVLALVIVGVAVFMVFLSKRRGREVEELERVFQERHHARGKSEEEQYISREHIQKRKGNKGRMAFTKEGDEAKKSPSASAPKEENDSGEKPNGYTPSWKREEKKEDESGEKMTGSFRHPSSKPTEADQGQEYDKGSSPLSEEPEGETKASSESKERLSRTNRMKSMGSKSDEKKSGGLLASLKPDKGDGTQESEPTPSEKPRRVPVAEATESWSLPPRGQKKKSSGDK</sequence>
<dbReference type="Proteomes" id="UP000625210">
    <property type="component" value="Unassembled WGS sequence"/>
</dbReference>
<evidence type="ECO:0000313" key="4">
    <source>
        <dbReference type="Proteomes" id="UP000625210"/>
    </source>
</evidence>
<organism evidence="3 4">
    <name type="scientific">Marinithermofilum abyssi</name>
    <dbReference type="NCBI Taxonomy" id="1571185"/>
    <lineage>
        <taxon>Bacteria</taxon>
        <taxon>Bacillati</taxon>
        <taxon>Bacillota</taxon>
        <taxon>Bacilli</taxon>
        <taxon>Bacillales</taxon>
        <taxon>Thermoactinomycetaceae</taxon>
        <taxon>Marinithermofilum</taxon>
    </lineage>
</organism>
<reference evidence="3" key="1">
    <citation type="journal article" date="2014" name="Int. J. Syst. Evol. Microbiol.">
        <title>Complete genome sequence of Corynebacterium casei LMG S-19264T (=DSM 44701T), isolated from a smear-ripened cheese.</title>
        <authorList>
            <consortium name="US DOE Joint Genome Institute (JGI-PGF)"/>
            <person name="Walter F."/>
            <person name="Albersmeier A."/>
            <person name="Kalinowski J."/>
            <person name="Ruckert C."/>
        </authorList>
    </citation>
    <scope>NUCLEOTIDE SEQUENCE</scope>
    <source>
        <strain evidence="3">CGMCC 1.15179</strain>
    </source>
</reference>
<feature type="transmembrane region" description="Helical" evidence="2">
    <location>
        <begin position="6"/>
        <end position="23"/>
    </location>
</feature>
<keyword evidence="4" id="KW-1185">Reference proteome</keyword>
<evidence type="ECO:0000256" key="1">
    <source>
        <dbReference type="SAM" id="MobiDB-lite"/>
    </source>
</evidence>
<dbReference type="EMBL" id="BMHQ01000001">
    <property type="protein sequence ID" value="GGE04726.1"/>
    <property type="molecule type" value="Genomic_DNA"/>
</dbReference>
<evidence type="ECO:0000313" key="3">
    <source>
        <dbReference type="EMBL" id="GGE04726.1"/>
    </source>
</evidence>